<protein>
    <recommendedName>
        <fullName evidence="2">alpha-L-rhamnosidase</fullName>
        <ecNumber evidence="2">3.2.1.40</ecNumber>
    </recommendedName>
</protein>
<comment type="catalytic activity">
    <reaction evidence="1">
        <text>Hydrolysis of terminal non-reducing alpha-L-rhamnose residues in alpha-L-rhamnosides.</text>
        <dbReference type="EC" id="3.2.1.40"/>
    </reaction>
</comment>
<dbReference type="Gene3D" id="1.50.10.10">
    <property type="match status" value="1"/>
</dbReference>
<dbReference type="InterPro" id="IPR016007">
    <property type="entry name" value="Alpha_rhamnosid"/>
</dbReference>
<organism evidence="8 9">
    <name type="scientific">Microlunatus capsulatus</name>
    <dbReference type="NCBI Taxonomy" id="99117"/>
    <lineage>
        <taxon>Bacteria</taxon>
        <taxon>Bacillati</taxon>
        <taxon>Actinomycetota</taxon>
        <taxon>Actinomycetes</taxon>
        <taxon>Propionibacteriales</taxon>
        <taxon>Propionibacteriaceae</taxon>
        <taxon>Microlunatus</taxon>
    </lineage>
</organism>
<dbReference type="RefSeq" id="WP_210054649.1">
    <property type="nucleotide sequence ID" value="NZ_JAGIOB010000001.1"/>
</dbReference>
<dbReference type="Pfam" id="PF08531">
    <property type="entry name" value="Bac_rhamnosid_N"/>
    <property type="match status" value="1"/>
</dbReference>
<dbReference type="SUPFAM" id="SSF48208">
    <property type="entry name" value="Six-hairpin glycosidases"/>
    <property type="match status" value="1"/>
</dbReference>
<dbReference type="Pfam" id="PF17389">
    <property type="entry name" value="Bac_rhamnosid6H"/>
    <property type="match status" value="1"/>
</dbReference>
<evidence type="ECO:0000313" key="8">
    <source>
        <dbReference type="EMBL" id="MBP2416727.1"/>
    </source>
</evidence>
<dbReference type="InterPro" id="IPR035398">
    <property type="entry name" value="Bac_rhamnosid_C"/>
</dbReference>
<dbReference type="PANTHER" id="PTHR33307:SF6">
    <property type="entry name" value="ALPHA-RHAMNOSIDASE (EUROFUNG)-RELATED"/>
    <property type="match status" value="1"/>
</dbReference>
<evidence type="ECO:0000256" key="2">
    <source>
        <dbReference type="ARBA" id="ARBA00012652"/>
    </source>
</evidence>
<dbReference type="GO" id="GO:0030596">
    <property type="term" value="F:alpha-L-rhamnosidase activity"/>
    <property type="evidence" value="ECO:0007669"/>
    <property type="project" value="UniProtKB-EC"/>
</dbReference>
<dbReference type="Pfam" id="PF05592">
    <property type="entry name" value="Bac_rhamnosid"/>
    <property type="match status" value="1"/>
</dbReference>
<dbReference type="InterPro" id="IPR008928">
    <property type="entry name" value="6-hairpin_glycosidase_sf"/>
</dbReference>
<dbReference type="InterPro" id="IPR012341">
    <property type="entry name" value="6hp_glycosidase-like_sf"/>
</dbReference>
<dbReference type="Proteomes" id="UP000758168">
    <property type="component" value="Unassembled WGS sequence"/>
</dbReference>
<sequence length="758" mass="81754">MPDWSAALIVPGSELDGAPLLRRELTLDTGHGEVTAAVLHATAHGVYEAFLNGRPVSDEVLSPGWSAYEWRLRYRSHDVTDLLEPTSVLGFALGHGWWAGRLGWNGGRGYYGSELGVLAQLEITFADGHVQRVVTDEDWTAGPSAVLADDLYDGQTVDARRYSDAWLRPGFAGEGWTGVRTGERDLATLTPYVGPPVRRQADIAPVRTWTSPAGATLVDFGQNLVGWVRVRVSGPAGTEVTLRHAEVLEHDELGVRPLRSALATDHFVLSGGEDVFEPTFTFHGFRYAEVQGWPGELADGDLTAVVVSSDLERTGEFSCSHPLLGRLHENAVWGTVGNFLDVPTDCPQRDERLGWTGDIAAFTPSAAFLFDVEPFLRDWLRDLAAEQQAADGMVAFVIPDVLKYVTKDDPEASAFPDPDSTAVWSDAAVWVPWALWQAYGDLSVLADQYDSMTAHVRRVETLTSPTGLWDTGFQFGDWLDPTAPPENPILAKADNGVVATACLYRSATLVAETAGLLGRSEDQAHFAEVAARTRAAFLEHYVGADGRITSDAVTVYALAIVFGVVEGEQRRLAGERLAALVDEGGYHIQTGFAGTPFVTDALTTTGHLDAAYRLLLQEECPSWLYPVTMGATTIWERWDSMLPDGTINPGQMTSFNHYALGAVVDWMHRTLGGLAPLEPGYAKVLVAPQPGGGITWAKTALQTRHGRVAVSWSTEGAEGLVVDVELPEGVSALVRLPDGTEREVGAGTSRVAAATAGA</sequence>
<dbReference type="PANTHER" id="PTHR33307">
    <property type="entry name" value="ALPHA-RHAMNOSIDASE (EUROFUNG)"/>
    <property type="match status" value="1"/>
</dbReference>
<evidence type="ECO:0000259" key="6">
    <source>
        <dbReference type="Pfam" id="PF17389"/>
    </source>
</evidence>
<dbReference type="Gene3D" id="2.60.420.10">
    <property type="entry name" value="Maltose phosphorylase, domain 3"/>
    <property type="match status" value="1"/>
</dbReference>
<dbReference type="InterPro" id="IPR013737">
    <property type="entry name" value="Bac_rhamnosid_N"/>
</dbReference>
<accession>A0ABS4Z7P3</accession>
<keyword evidence="8" id="KW-0326">Glycosidase</keyword>
<evidence type="ECO:0000313" key="9">
    <source>
        <dbReference type="Proteomes" id="UP000758168"/>
    </source>
</evidence>
<feature type="domain" description="Bacterial alpha-L-rhamnosidase N-terminal" evidence="5">
    <location>
        <begin position="33"/>
        <end position="200"/>
    </location>
</feature>
<dbReference type="Gene3D" id="2.60.120.260">
    <property type="entry name" value="Galactose-binding domain-like"/>
    <property type="match status" value="2"/>
</dbReference>
<evidence type="ECO:0000259" key="4">
    <source>
        <dbReference type="Pfam" id="PF05592"/>
    </source>
</evidence>
<dbReference type="Pfam" id="PF17390">
    <property type="entry name" value="Bac_rhamnosid_C"/>
    <property type="match status" value="1"/>
</dbReference>
<evidence type="ECO:0000256" key="3">
    <source>
        <dbReference type="ARBA" id="ARBA00022801"/>
    </source>
</evidence>
<dbReference type="InterPro" id="IPR035396">
    <property type="entry name" value="Bac_rhamnosid6H"/>
</dbReference>
<proteinExistence type="predicted"/>
<reference evidence="8 9" key="1">
    <citation type="submission" date="2021-03" db="EMBL/GenBank/DDBJ databases">
        <title>Sequencing the genomes of 1000 actinobacteria strains.</title>
        <authorList>
            <person name="Klenk H.-P."/>
        </authorList>
    </citation>
    <scope>NUCLEOTIDE SEQUENCE [LARGE SCALE GENOMIC DNA]</scope>
    <source>
        <strain evidence="8 9">DSM 12936</strain>
    </source>
</reference>
<comment type="caution">
    <text evidence="8">The sequence shown here is derived from an EMBL/GenBank/DDBJ whole genome shotgun (WGS) entry which is preliminary data.</text>
</comment>
<gene>
    <name evidence="8" type="ORF">JOF54_001649</name>
</gene>
<feature type="domain" description="Alpha-L-rhamnosidase concanavalin-like" evidence="4">
    <location>
        <begin position="212"/>
        <end position="307"/>
    </location>
</feature>
<dbReference type="InterPro" id="IPR008902">
    <property type="entry name" value="Rhamnosid_concanavalin"/>
</dbReference>
<feature type="domain" description="Alpha-L-rhamnosidase six-hairpin glycosidase" evidence="6">
    <location>
        <begin position="312"/>
        <end position="670"/>
    </location>
</feature>
<name>A0ABS4Z7P3_9ACTN</name>
<keyword evidence="9" id="KW-1185">Reference proteome</keyword>
<evidence type="ECO:0000259" key="5">
    <source>
        <dbReference type="Pfam" id="PF08531"/>
    </source>
</evidence>
<keyword evidence="3 8" id="KW-0378">Hydrolase</keyword>
<feature type="domain" description="Alpha-L-rhamnosidase C-terminal" evidence="7">
    <location>
        <begin position="673"/>
        <end position="745"/>
    </location>
</feature>
<dbReference type="PIRSF" id="PIRSF010631">
    <property type="entry name" value="A-rhamnsds"/>
    <property type="match status" value="1"/>
</dbReference>
<dbReference type="EC" id="3.2.1.40" evidence="2"/>
<dbReference type="EMBL" id="JAGIOB010000001">
    <property type="protein sequence ID" value="MBP2416727.1"/>
    <property type="molecule type" value="Genomic_DNA"/>
</dbReference>
<evidence type="ECO:0000256" key="1">
    <source>
        <dbReference type="ARBA" id="ARBA00001445"/>
    </source>
</evidence>
<evidence type="ECO:0000259" key="7">
    <source>
        <dbReference type="Pfam" id="PF17390"/>
    </source>
</evidence>